<evidence type="ECO:0000313" key="6">
    <source>
        <dbReference type="EMBL" id="TGG89952.1"/>
    </source>
</evidence>
<evidence type="ECO:0000313" key="7">
    <source>
        <dbReference type="Proteomes" id="UP000317990"/>
    </source>
</evidence>
<dbReference type="Gene3D" id="1.10.10.10">
    <property type="entry name" value="Winged helix-like DNA-binding domain superfamily/Winged helix DNA-binding domain"/>
    <property type="match status" value="1"/>
</dbReference>
<dbReference type="PRINTS" id="PR00038">
    <property type="entry name" value="HTHLUXR"/>
</dbReference>
<evidence type="ECO:0000256" key="2">
    <source>
        <dbReference type="ARBA" id="ARBA00023125"/>
    </source>
</evidence>
<dbReference type="GO" id="GO:0006355">
    <property type="term" value="P:regulation of DNA-templated transcription"/>
    <property type="evidence" value="ECO:0007669"/>
    <property type="project" value="InterPro"/>
</dbReference>
<dbReference type="PROSITE" id="PS50043">
    <property type="entry name" value="HTH_LUXR_2"/>
    <property type="match status" value="1"/>
</dbReference>
<feature type="region of interest" description="Disordered" evidence="4">
    <location>
        <begin position="1"/>
        <end position="68"/>
    </location>
</feature>
<keyword evidence="3" id="KW-0804">Transcription</keyword>
<name>A0A524RKD0_9CHRO</name>
<dbReference type="SMART" id="SM00421">
    <property type="entry name" value="HTH_LUXR"/>
    <property type="match status" value="1"/>
</dbReference>
<evidence type="ECO:0000256" key="4">
    <source>
        <dbReference type="SAM" id="MobiDB-lite"/>
    </source>
</evidence>
<feature type="domain" description="HTH luxR-type" evidence="5">
    <location>
        <begin position="57"/>
        <end position="122"/>
    </location>
</feature>
<dbReference type="GO" id="GO:0003677">
    <property type="term" value="F:DNA binding"/>
    <property type="evidence" value="ECO:0007669"/>
    <property type="project" value="UniProtKB-KW"/>
</dbReference>
<organism evidence="6 7">
    <name type="scientific">Aphanocapsa feldmannii 277cV</name>
    <dbReference type="NCBI Taxonomy" id="2507553"/>
    <lineage>
        <taxon>Bacteria</taxon>
        <taxon>Bacillati</taxon>
        <taxon>Cyanobacteriota</taxon>
        <taxon>Cyanophyceae</taxon>
        <taxon>Oscillatoriophycideae</taxon>
        <taxon>Chroococcales</taxon>
        <taxon>Microcystaceae</taxon>
        <taxon>Aphanocapsa</taxon>
    </lineage>
</organism>
<dbReference type="InterPro" id="IPR016032">
    <property type="entry name" value="Sig_transdc_resp-reg_C-effctor"/>
</dbReference>
<keyword evidence="1" id="KW-0805">Transcription regulation</keyword>
<dbReference type="Pfam" id="PF00196">
    <property type="entry name" value="GerE"/>
    <property type="match status" value="1"/>
</dbReference>
<reference evidence="6 7" key="1">
    <citation type="journal article" date="2019" name="mSystems">
        <title>Life at home and on the roam: Genomic adaptions reflect the dual lifestyle of an intracellular, facultative symbiont.</title>
        <authorList>
            <person name="Burgsdorf I."/>
        </authorList>
    </citation>
    <scope>NUCLEOTIDE SEQUENCE [LARGE SCALE GENOMIC DNA]</scope>
    <source>
        <strain evidence="6">277cV</strain>
    </source>
</reference>
<proteinExistence type="predicted"/>
<accession>A0A524RKD0</accession>
<protein>
    <submittedName>
        <fullName evidence="6">LuxR family transcriptional regulator</fullName>
    </submittedName>
</protein>
<evidence type="ECO:0000256" key="1">
    <source>
        <dbReference type="ARBA" id="ARBA00023015"/>
    </source>
</evidence>
<sequence length="135" mass="14299">MADAGPLRWPRHGVGHQTRQASPARSPAGGGTLPQAQRQPSMSAAVPGSSAIGGDSGRNGQRCLSPAEQRVARELMGGASNRDIAARLFISERTVESHLASMRRKAGQRTTRHLLAWLLANPQDGAEEAPLHRPG</sequence>
<dbReference type="PROSITE" id="PS00622">
    <property type="entry name" value="HTH_LUXR_1"/>
    <property type="match status" value="1"/>
</dbReference>
<dbReference type="InterPro" id="IPR036388">
    <property type="entry name" value="WH-like_DNA-bd_sf"/>
</dbReference>
<dbReference type="SUPFAM" id="SSF46894">
    <property type="entry name" value="C-terminal effector domain of the bipartite response regulators"/>
    <property type="match status" value="1"/>
</dbReference>
<evidence type="ECO:0000259" key="5">
    <source>
        <dbReference type="PROSITE" id="PS50043"/>
    </source>
</evidence>
<dbReference type="PANTHER" id="PTHR44688">
    <property type="entry name" value="DNA-BINDING TRANSCRIPTIONAL ACTIVATOR DEVR_DOSR"/>
    <property type="match status" value="1"/>
</dbReference>
<evidence type="ECO:0000256" key="3">
    <source>
        <dbReference type="ARBA" id="ARBA00023163"/>
    </source>
</evidence>
<gene>
    <name evidence="6" type="ORF">ERJ67_11655</name>
</gene>
<dbReference type="Proteomes" id="UP000317990">
    <property type="component" value="Unassembled WGS sequence"/>
</dbReference>
<dbReference type="AlphaFoldDB" id="A0A524RKD0"/>
<comment type="caution">
    <text evidence="6">The sequence shown here is derived from an EMBL/GenBank/DDBJ whole genome shotgun (WGS) entry which is preliminary data.</text>
</comment>
<dbReference type="CDD" id="cd06170">
    <property type="entry name" value="LuxR_C_like"/>
    <property type="match status" value="1"/>
</dbReference>
<dbReference type="EMBL" id="SRMO01000100">
    <property type="protein sequence ID" value="TGG89952.1"/>
    <property type="molecule type" value="Genomic_DNA"/>
</dbReference>
<dbReference type="PANTHER" id="PTHR44688:SF16">
    <property type="entry name" value="DNA-BINDING TRANSCRIPTIONAL ACTIVATOR DEVR_DOSR"/>
    <property type="match status" value="1"/>
</dbReference>
<dbReference type="InterPro" id="IPR000792">
    <property type="entry name" value="Tscrpt_reg_LuxR_C"/>
</dbReference>
<keyword evidence="2" id="KW-0238">DNA-binding</keyword>